<dbReference type="SUPFAM" id="SSF101904">
    <property type="entry name" value="GyrA/ParC C-terminal domain-like"/>
    <property type="match status" value="1"/>
</dbReference>
<dbReference type="PANTHER" id="PTHR43493">
    <property type="entry name" value="DNA GYRASE/TOPOISOMERASE SUBUNIT A"/>
    <property type="match status" value="1"/>
</dbReference>
<protein>
    <recommendedName>
        <fullName evidence="3">DNA topoisomerase (ATP-hydrolyzing)</fullName>
        <ecNumber evidence="3">5.6.2.2</ecNumber>
    </recommendedName>
</protein>
<comment type="similarity">
    <text evidence="2">Belongs to the type II topoisomerase GyrA/ParC subunit family.</text>
</comment>
<evidence type="ECO:0000256" key="4">
    <source>
        <dbReference type="ARBA" id="ARBA00023029"/>
    </source>
</evidence>
<dbReference type="RefSeq" id="WP_186847499.1">
    <property type="nucleotide sequence ID" value="NZ_JACOOX010000003.1"/>
</dbReference>
<dbReference type="Gene3D" id="3.90.199.10">
    <property type="entry name" value="Topoisomerase II, domain 5"/>
    <property type="match status" value="1"/>
</dbReference>
<dbReference type="GO" id="GO:0006265">
    <property type="term" value="P:DNA topological change"/>
    <property type="evidence" value="ECO:0007669"/>
    <property type="project" value="UniProtKB-UniRule"/>
</dbReference>
<keyword evidence="11" id="KW-1185">Reference proteome</keyword>
<dbReference type="GO" id="GO:0034335">
    <property type="term" value="F:DNA negative supercoiling activity"/>
    <property type="evidence" value="ECO:0007669"/>
    <property type="project" value="UniProtKB-ARBA"/>
</dbReference>
<dbReference type="AlphaFoldDB" id="A0A8I0DUI9"/>
<accession>A0A8I0DUI9</accession>
<keyword evidence="5 7" id="KW-0238">DNA-binding</keyword>
<dbReference type="PANTHER" id="PTHR43493:SF5">
    <property type="entry name" value="DNA GYRASE SUBUNIT A, CHLOROPLASTIC_MITOCHONDRIAL"/>
    <property type="match status" value="1"/>
</dbReference>
<dbReference type="Pfam" id="PF00521">
    <property type="entry name" value="DNA_topoisoIV"/>
    <property type="match status" value="1"/>
</dbReference>
<comment type="catalytic activity">
    <reaction evidence="1 7">
        <text>ATP-dependent breakage, passage and rejoining of double-stranded DNA.</text>
        <dbReference type="EC" id="5.6.2.2"/>
    </reaction>
</comment>
<keyword evidence="8" id="KW-0175">Coiled coil</keyword>
<dbReference type="SUPFAM" id="SSF56719">
    <property type="entry name" value="Type II DNA topoisomerase"/>
    <property type="match status" value="1"/>
</dbReference>
<keyword evidence="6 7" id="KW-0413">Isomerase</keyword>
<dbReference type="CDD" id="cd00187">
    <property type="entry name" value="TOP4c"/>
    <property type="match status" value="1"/>
</dbReference>
<reference evidence="10 11" key="1">
    <citation type="submission" date="2020-08" db="EMBL/GenBank/DDBJ databases">
        <title>Genome public.</title>
        <authorList>
            <person name="Liu C."/>
            <person name="Sun Q."/>
        </authorList>
    </citation>
    <scope>NUCLEOTIDE SEQUENCE [LARGE SCALE GENOMIC DNA]</scope>
    <source>
        <strain evidence="10 11">NSJ-10</strain>
    </source>
</reference>
<sequence length="759" mass="84852">MSEKILNVDYESEMGQSYVDYSMSVITERALPDVRDGLKPVQRRILYSLNGLAGSDKPHRKCARIVGDTMGKYHPHGDSSIYEGLVNMAQNWKLPIPLVDPHGNFGSVDGSGAAAMRYTEARISKYTEDVCMKDLSFFKDQFIPNFDGTETEPTFLPFQVPNILVSGSTGIAVGMATNIPTHNLGEVIDATVMYLNDPEVPLEDLLEVMKGPDFATGGIINASNEDLMQVYETGLGRIKVRGKVEIRDIGHGRKSICVTEIPFTMIGGTAKFLDTVAELTRNRELPAVVDIADRGDKNGECLCIDVKKGTTDEEIRNIINILYKKAGLEDTFGVNINCIYDGKPEVMGLKRILSIYTDFKYGLYNTKYTKLLENQMEVREIKTGLLTAVDCIDLIIEILRGSKKVADAKACLMHGDTSNITFRFKGSEADAKFLCFTEKQADAILAMRLQKLIGLEVNALKKELEDAEKLIKKYSKLLESKSNMKKQMIADMLEIKEKYALPRKTVIADCGEVVVKKAQAVETEVAVLLDRFYYIKVVDANLYDKNKAQIDKDYRFSFKCKNTERVGVFADNNQMYMIKVADIIKLQAKKNTGKKGNGSGLIGRLSDKGIQIFEFCNMNGNENILYMCCIEQIIDKNLLFVTKHGQAKLVPGNNYDVLRKMIAASKQEEDIIFIHDAEMEDFIVVKSMLGYYARIQISEIPVKGKGAGCIRLVNITDDDEIEEVAVGSTKDSFFVDNTEILFTRIKACKRGSKGTKLRL</sequence>
<evidence type="ECO:0000256" key="7">
    <source>
        <dbReference type="PROSITE-ProRule" id="PRU01384"/>
    </source>
</evidence>
<dbReference type="EMBL" id="JACOOX010000003">
    <property type="protein sequence ID" value="MBC5662337.1"/>
    <property type="molecule type" value="Genomic_DNA"/>
</dbReference>
<comment type="caution">
    <text evidence="10">The sequence shown here is derived from an EMBL/GenBank/DDBJ whole genome shotgun (WGS) entry which is preliminary data.</text>
</comment>
<evidence type="ECO:0000259" key="9">
    <source>
        <dbReference type="PROSITE" id="PS52040"/>
    </source>
</evidence>
<dbReference type="SMART" id="SM00434">
    <property type="entry name" value="TOP4c"/>
    <property type="match status" value="1"/>
</dbReference>
<gene>
    <name evidence="10" type="ORF">H8S09_05425</name>
</gene>
<dbReference type="Gene3D" id="3.30.1360.40">
    <property type="match status" value="1"/>
</dbReference>
<evidence type="ECO:0000256" key="5">
    <source>
        <dbReference type="ARBA" id="ARBA00023125"/>
    </source>
</evidence>
<dbReference type="InterPro" id="IPR050220">
    <property type="entry name" value="Type_II_DNA_Topoisomerases"/>
</dbReference>
<evidence type="ECO:0000313" key="10">
    <source>
        <dbReference type="EMBL" id="MBC5662337.1"/>
    </source>
</evidence>
<name>A0A8I0DUI9_9FIRM</name>
<evidence type="ECO:0000256" key="8">
    <source>
        <dbReference type="SAM" id="Coils"/>
    </source>
</evidence>
<dbReference type="GO" id="GO:0009330">
    <property type="term" value="C:DNA topoisomerase type II (double strand cut, ATP-hydrolyzing) complex"/>
    <property type="evidence" value="ECO:0007669"/>
    <property type="project" value="TreeGrafter"/>
</dbReference>
<dbReference type="GO" id="GO:0003677">
    <property type="term" value="F:DNA binding"/>
    <property type="evidence" value="ECO:0007669"/>
    <property type="project" value="UniProtKB-UniRule"/>
</dbReference>
<dbReference type="Proteomes" id="UP000615234">
    <property type="component" value="Unassembled WGS sequence"/>
</dbReference>
<keyword evidence="4 7" id="KW-0799">Topoisomerase</keyword>
<evidence type="ECO:0000313" key="11">
    <source>
        <dbReference type="Proteomes" id="UP000615234"/>
    </source>
</evidence>
<dbReference type="EC" id="5.6.2.2" evidence="3"/>
<dbReference type="GO" id="GO:0005737">
    <property type="term" value="C:cytoplasm"/>
    <property type="evidence" value="ECO:0007669"/>
    <property type="project" value="TreeGrafter"/>
</dbReference>
<dbReference type="Gene3D" id="2.120.10.90">
    <property type="entry name" value="DNA gyrase/topoisomerase IV, subunit A, C-terminal"/>
    <property type="match status" value="1"/>
</dbReference>
<dbReference type="InterPro" id="IPR013757">
    <property type="entry name" value="Topo_IIA_A_a_sf"/>
</dbReference>
<dbReference type="InterPro" id="IPR013760">
    <property type="entry name" value="Topo_IIA-like_dom_sf"/>
</dbReference>
<dbReference type="GO" id="GO:0005524">
    <property type="term" value="F:ATP binding"/>
    <property type="evidence" value="ECO:0007669"/>
    <property type="project" value="InterPro"/>
</dbReference>
<organism evidence="10 11">
    <name type="scientific">Coprococcus hominis</name>
    <name type="common">ex Liu et al. 2022</name>
    <dbReference type="NCBI Taxonomy" id="2763039"/>
    <lineage>
        <taxon>Bacteria</taxon>
        <taxon>Bacillati</taxon>
        <taxon>Bacillota</taxon>
        <taxon>Clostridia</taxon>
        <taxon>Lachnospirales</taxon>
        <taxon>Lachnospiraceae</taxon>
        <taxon>Coprococcus</taxon>
    </lineage>
</organism>
<evidence type="ECO:0000256" key="1">
    <source>
        <dbReference type="ARBA" id="ARBA00000185"/>
    </source>
</evidence>
<evidence type="ECO:0000256" key="6">
    <source>
        <dbReference type="ARBA" id="ARBA00023235"/>
    </source>
</evidence>
<feature type="domain" description="Topo IIA-type catalytic" evidence="9">
    <location>
        <begin position="31"/>
        <end position="519"/>
    </location>
</feature>
<dbReference type="Pfam" id="PF03989">
    <property type="entry name" value="DNA_gyraseA_C"/>
    <property type="match status" value="2"/>
</dbReference>
<proteinExistence type="inferred from homology"/>
<feature type="coiled-coil region" evidence="8">
    <location>
        <begin position="457"/>
        <end position="487"/>
    </location>
</feature>
<evidence type="ECO:0000256" key="3">
    <source>
        <dbReference type="ARBA" id="ARBA00012895"/>
    </source>
</evidence>
<dbReference type="InterPro" id="IPR013758">
    <property type="entry name" value="Topo_IIA_A/C_ab"/>
</dbReference>
<dbReference type="InterPro" id="IPR006691">
    <property type="entry name" value="GyrA/parC_rep"/>
</dbReference>
<dbReference type="Gene3D" id="1.10.268.10">
    <property type="entry name" value="Topoisomerase, domain 3"/>
    <property type="match status" value="1"/>
</dbReference>
<dbReference type="PROSITE" id="PS52040">
    <property type="entry name" value="TOPO_IIA"/>
    <property type="match status" value="1"/>
</dbReference>
<evidence type="ECO:0000256" key="2">
    <source>
        <dbReference type="ARBA" id="ARBA00008263"/>
    </source>
</evidence>
<dbReference type="InterPro" id="IPR002205">
    <property type="entry name" value="Topo_IIA_dom_A"/>
</dbReference>
<dbReference type="InterPro" id="IPR035516">
    <property type="entry name" value="Gyrase/topoIV_suA_C"/>
</dbReference>
<feature type="active site" description="O-(5'-phospho-DNA)-tyrosine intermediate" evidence="7">
    <location>
        <position position="118"/>
    </location>
</feature>